<organism evidence="2 3">
    <name type="scientific">Phytophthora cactorum</name>
    <dbReference type="NCBI Taxonomy" id="29920"/>
    <lineage>
        <taxon>Eukaryota</taxon>
        <taxon>Sar</taxon>
        <taxon>Stramenopiles</taxon>
        <taxon>Oomycota</taxon>
        <taxon>Peronosporomycetes</taxon>
        <taxon>Peronosporales</taxon>
        <taxon>Peronosporaceae</taxon>
        <taxon>Phytophthora</taxon>
    </lineage>
</organism>
<evidence type="ECO:0000256" key="1">
    <source>
        <dbReference type="SAM" id="MobiDB-lite"/>
    </source>
</evidence>
<gene>
    <name evidence="2" type="ORF">PC117_g21786</name>
</gene>
<feature type="region of interest" description="Disordered" evidence="1">
    <location>
        <begin position="83"/>
        <end position="133"/>
    </location>
</feature>
<name>A0A8T1BJK1_9STRA</name>
<accession>A0A8T1BJK1</accession>
<proteinExistence type="predicted"/>
<dbReference type="Proteomes" id="UP000736787">
    <property type="component" value="Unassembled WGS sequence"/>
</dbReference>
<comment type="caution">
    <text evidence="2">The sequence shown here is derived from an EMBL/GenBank/DDBJ whole genome shotgun (WGS) entry which is preliminary data.</text>
</comment>
<reference evidence="2" key="1">
    <citation type="submission" date="2018-10" db="EMBL/GenBank/DDBJ databases">
        <title>Effector identification in a new, highly contiguous assembly of the strawberry crown rot pathogen Phytophthora cactorum.</title>
        <authorList>
            <person name="Armitage A.D."/>
            <person name="Nellist C.F."/>
            <person name="Bates H."/>
            <person name="Vickerstaff R.J."/>
            <person name="Harrison R.J."/>
        </authorList>
    </citation>
    <scope>NUCLEOTIDE SEQUENCE</scope>
    <source>
        <strain evidence="2">4040</strain>
    </source>
</reference>
<evidence type="ECO:0000313" key="3">
    <source>
        <dbReference type="Proteomes" id="UP000736787"/>
    </source>
</evidence>
<feature type="compositionally biased region" description="Polar residues" evidence="1">
    <location>
        <begin position="120"/>
        <end position="133"/>
    </location>
</feature>
<sequence length="133" mass="14204">MVGFHPALANQSSELSEPNAESDVTRDQKVRNRVGGVRRARRGTPNAAAFVVDEPGNVCEHSTSGRLHTFSSSDATQMEISDLLSADTDGGGDWEFELSDTEEDLDYAANDEEDPGTESGEATTPASEDSPQT</sequence>
<dbReference type="VEuPathDB" id="FungiDB:PC110_g14942"/>
<feature type="region of interest" description="Disordered" evidence="1">
    <location>
        <begin position="1"/>
        <end position="48"/>
    </location>
</feature>
<protein>
    <submittedName>
        <fullName evidence="2">Uncharacterized protein</fullName>
    </submittedName>
</protein>
<feature type="compositionally biased region" description="Acidic residues" evidence="1">
    <location>
        <begin position="90"/>
        <end position="116"/>
    </location>
</feature>
<dbReference type="AlphaFoldDB" id="A0A8T1BJK1"/>
<dbReference type="EMBL" id="RCMK01001131">
    <property type="protein sequence ID" value="KAG2901171.1"/>
    <property type="molecule type" value="Genomic_DNA"/>
</dbReference>
<evidence type="ECO:0000313" key="2">
    <source>
        <dbReference type="EMBL" id="KAG2901171.1"/>
    </source>
</evidence>